<dbReference type="PANTHER" id="PTHR44051:SF8">
    <property type="entry name" value="GLUTATHIONE S-TRANSFERASE GSTA"/>
    <property type="match status" value="1"/>
</dbReference>
<dbReference type="Proteomes" id="UP000198704">
    <property type="component" value="Unassembled WGS sequence"/>
</dbReference>
<dbReference type="STRING" id="582672.SAMN05216360_1239"/>
<proteinExistence type="predicted"/>
<dbReference type="PANTHER" id="PTHR44051">
    <property type="entry name" value="GLUTATHIONE S-TRANSFERASE-RELATED"/>
    <property type="match status" value="1"/>
</dbReference>
<dbReference type="Gene3D" id="3.40.30.10">
    <property type="entry name" value="Glutaredoxin"/>
    <property type="match status" value="1"/>
</dbReference>
<dbReference type="InterPro" id="IPR040079">
    <property type="entry name" value="Glutathione_S-Trfase"/>
</dbReference>
<feature type="domain" description="GST N-terminal" evidence="1">
    <location>
        <begin position="1"/>
        <end position="80"/>
    </location>
</feature>
<dbReference type="OrthoDB" id="7583243at2"/>
<protein>
    <submittedName>
        <fullName evidence="3">Glutathione S-transferase</fullName>
    </submittedName>
</protein>
<dbReference type="Pfam" id="PF13409">
    <property type="entry name" value="GST_N_2"/>
    <property type="match status" value="1"/>
</dbReference>
<dbReference type="RefSeq" id="WP_091721807.1">
    <property type="nucleotide sequence ID" value="NZ_FNHS01000023.1"/>
</dbReference>
<keyword evidence="3" id="KW-0808">Transferase</keyword>
<name>A0A1H0JMA9_9HYPH</name>
<feature type="domain" description="GST C-terminal" evidence="2">
    <location>
        <begin position="85"/>
        <end position="212"/>
    </location>
</feature>
<dbReference type="SUPFAM" id="SSF47616">
    <property type="entry name" value="GST C-terminal domain-like"/>
    <property type="match status" value="1"/>
</dbReference>
<dbReference type="GO" id="GO:0016740">
    <property type="term" value="F:transferase activity"/>
    <property type="evidence" value="ECO:0007669"/>
    <property type="project" value="UniProtKB-KW"/>
</dbReference>
<dbReference type="InterPro" id="IPR036249">
    <property type="entry name" value="Thioredoxin-like_sf"/>
</dbReference>
<dbReference type="PROSITE" id="PS50405">
    <property type="entry name" value="GST_CTER"/>
    <property type="match status" value="1"/>
</dbReference>
<gene>
    <name evidence="3" type="ORF">SAMN05216360_1239</name>
</gene>
<dbReference type="CDD" id="cd03057">
    <property type="entry name" value="GST_N_Beta"/>
    <property type="match status" value="1"/>
</dbReference>
<accession>A0A1H0JMA9</accession>
<evidence type="ECO:0000313" key="3">
    <source>
        <dbReference type="EMBL" id="SDO44521.1"/>
    </source>
</evidence>
<dbReference type="EMBL" id="FNHS01000023">
    <property type="protein sequence ID" value="SDO44521.1"/>
    <property type="molecule type" value="Genomic_DNA"/>
</dbReference>
<dbReference type="InterPro" id="IPR010987">
    <property type="entry name" value="Glutathione-S-Trfase_C-like"/>
</dbReference>
<evidence type="ECO:0000259" key="2">
    <source>
        <dbReference type="PROSITE" id="PS50405"/>
    </source>
</evidence>
<reference evidence="4" key="1">
    <citation type="submission" date="2016-10" db="EMBL/GenBank/DDBJ databases">
        <authorList>
            <person name="Varghese N."/>
            <person name="Submissions S."/>
        </authorList>
    </citation>
    <scope>NUCLEOTIDE SEQUENCE [LARGE SCALE GENOMIC DNA]</scope>
    <source>
        <strain evidence="4">BL47</strain>
    </source>
</reference>
<dbReference type="Pfam" id="PF13410">
    <property type="entry name" value="GST_C_2"/>
    <property type="match status" value="1"/>
</dbReference>
<dbReference type="Gene3D" id="1.20.1050.10">
    <property type="match status" value="1"/>
</dbReference>
<dbReference type="SFLD" id="SFLDG01150">
    <property type="entry name" value="Main.1:_Beta-like"/>
    <property type="match status" value="1"/>
</dbReference>
<dbReference type="InterPro" id="IPR004045">
    <property type="entry name" value="Glutathione_S-Trfase_N"/>
</dbReference>
<dbReference type="SFLD" id="SFLDS00019">
    <property type="entry name" value="Glutathione_Transferase_(cytos"/>
    <property type="match status" value="1"/>
</dbReference>
<evidence type="ECO:0000259" key="1">
    <source>
        <dbReference type="PROSITE" id="PS50404"/>
    </source>
</evidence>
<dbReference type="AlphaFoldDB" id="A0A1H0JMA9"/>
<keyword evidence="4" id="KW-1185">Reference proteome</keyword>
<evidence type="ECO:0000313" key="4">
    <source>
        <dbReference type="Proteomes" id="UP000198704"/>
    </source>
</evidence>
<dbReference type="InterPro" id="IPR036282">
    <property type="entry name" value="Glutathione-S-Trfase_C_sf"/>
</dbReference>
<dbReference type="PROSITE" id="PS50404">
    <property type="entry name" value="GST_NTER"/>
    <property type="match status" value="1"/>
</dbReference>
<sequence>MKFYWGPHTCAIGIHILLEEIGRPYESVKMDVAGGATQQEPFKSINPKGKVPTLVGDNGTVMTEYGAIATWLARTNPDKRLIPADPEAERWGFEIMDYAIGTLHLQGFGRIFKTENYEPQDMLHQTLKLGQGSVKEQGREIIDQALTILDRQMADRAYVAGDAFTIGDTALFYAERWAPQQDIPLPPNLAAHFERMAARPTVARVRQIWGEV</sequence>
<dbReference type="SFLD" id="SFLDG00358">
    <property type="entry name" value="Main_(cytGST)"/>
    <property type="match status" value="1"/>
</dbReference>
<organism evidence="3 4">
    <name type="scientific">Methylobacterium phyllostachyos</name>
    <dbReference type="NCBI Taxonomy" id="582672"/>
    <lineage>
        <taxon>Bacteria</taxon>
        <taxon>Pseudomonadati</taxon>
        <taxon>Pseudomonadota</taxon>
        <taxon>Alphaproteobacteria</taxon>
        <taxon>Hyphomicrobiales</taxon>
        <taxon>Methylobacteriaceae</taxon>
        <taxon>Methylobacterium</taxon>
    </lineage>
</organism>
<dbReference type="SUPFAM" id="SSF52833">
    <property type="entry name" value="Thioredoxin-like"/>
    <property type="match status" value="1"/>
</dbReference>